<reference evidence="4" key="1">
    <citation type="submission" date="2021-03" db="EMBL/GenBank/DDBJ databases">
        <authorList>
            <person name="Bekaert M."/>
        </authorList>
    </citation>
    <scope>NUCLEOTIDE SEQUENCE</scope>
</reference>
<feature type="domain" description="CCHC-type" evidence="3">
    <location>
        <begin position="202"/>
        <end position="218"/>
    </location>
</feature>
<feature type="compositionally biased region" description="Basic and acidic residues" evidence="2">
    <location>
        <begin position="186"/>
        <end position="195"/>
    </location>
</feature>
<protein>
    <recommendedName>
        <fullName evidence="3">CCHC-type domain-containing protein</fullName>
    </recommendedName>
</protein>
<dbReference type="PROSITE" id="PS50158">
    <property type="entry name" value="ZF_CCHC"/>
    <property type="match status" value="1"/>
</dbReference>
<dbReference type="Pfam" id="PF00098">
    <property type="entry name" value="zf-CCHC"/>
    <property type="match status" value="1"/>
</dbReference>
<sequence>MDTGLDSPIREAIANEVKSVIASSQQDMLNNMSAMMDSRLNRLQSNIQQSQFDISNAQINKIEESVSDNYKFQRKGNENQFRHSVKVISKLTEARSLSYTPDVSLSKVAATKDKISEGIDLVQERQKLIKLADSSELGWRVVQEYVTNPIADDSEDEKRMNRAQSRAERKSKAEKAKKRPRPVPYNKDRSSEDKNSNYKPCRCFTCGNRGHWSDNCPQKKESKISTFNSLHLNNDLLSSESKINNVSFEHTCNILPSVSITSKYDIQNKNVTTEQLSSDTVLYLPGTPKYKTVGAKISTVTVNTLFDCEIFCDASDVGFGGYITPFADFHFENFETFGNWTKPEMGESSTWRELECVRRELKTLSNVTENKQIKINSDNKNVEHILKVGSKKLKLQSIASSIIDFCEVQKINLTPNWIPRTENNDADYLSRVMDHDDWGIEPSIYHYLCNLWDICTVDRFATHYNSQCERFNSKVWCPGTEAVDAFTQFWGNDVNWLVPPPILITKTLNKLKQDKAKGTLVVPEWTSAPYWPILHRYGEFFDFVRNIYYLPQNNCIVKGAGKLCFQ</sequence>
<evidence type="ECO:0000313" key="4">
    <source>
        <dbReference type="EMBL" id="CAG2233041.1"/>
    </source>
</evidence>
<dbReference type="CDD" id="cd09275">
    <property type="entry name" value="RNase_HI_RT_DIRS1"/>
    <property type="match status" value="1"/>
</dbReference>
<dbReference type="Gene3D" id="4.10.60.10">
    <property type="entry name" value="Zinc finger, CCHC-type"/>
    <property type="match status" value="1"/>
</dbReference>
<evidence type="ECO:0000313" key="5">
    <source>
        <dbReference type="Proteomes" id="UP000683360"/>
    </source>
</evidence>
<dbReference type="EMBL" id="CAJPWZ010002196">
    <property type="protein sequence ID" value="CAG2233041.1"/>
    <property type="molecule type" value="Genomic_DNA"/>
</dbReference>
<dbReference type="InterPro" id="IPR001878">
    <property type="entry name" value="Znf_CCHC"/>
</dbReference>
<comment type="caution">
    <text evidence="4">The sequence shown here is derived from an EMBL/GenBank/DDBJ whole genome shotgun (WGS) entry which is preliminary data.</text>
</comment>
<keyword evidence="1" id="KW-0479">Metal-binding</keyword>
<dbReference type="PANTHER" id="PTHR33050:SF7">
    <property type="entry name" value="RIBONUCLEASE H"/>
    <property type="match status" value="1"/>
</dbReference>
<dbReference type="InterPro" id="IPR036875">
    <property type="entry name" value="Znf_CCHC_sf"/>
</dbReference>
<dbReference type="SUPFAM" id="SSF57756">
    <property type="entry name" value="Retrovirus zinc finger-like domains"/>
    <property type="match status" value="1"/>
</dbReference>
<dbReference type="PANTHER" id="PTHR33050">
    <property type="entry name" value="REVERSE TRANSCRIPTASE DOMAIN-CONTAINING PROTEIN"/>
    <property type="match status" value="1"/>
</dbReference>
<dbReference type="SMART" id="SM00343">
    <property type="entry name" value="ZnF_C2HC"/>
    <property type="match status" value="1"/>
</dbReference>
<gene>
    <name evidence="4" type="ORF">MEDL_45701</name>
</gene>
<dbReference type="InterPro" id="IPR052055">
    <property type="entry name" value="Hepadnavirus_pol/RT"/>
</dbReference>
<dbReference type="AlphaFoldDB" id="A0A8S3TH94"/>
<feature type="compositionally biased region" description="Basic and acidic residues" evidence="2">
    <location>
        <begin position="156"/>
        <end position="174"/>
    </location>
</feature>
<organism evidence="4 5">
    <name type="scientific">Mytilus edulis</name>
    <name type="common">Blue mussel</name>
    <dbReference type="NCBI Taxonomy" id="6550"/>
    <lineage>
        <taxon>Eukaryota</taxon>
        <taxon>Metazoa</taxon>
        <taxon>Spiralia</taxon>
        <taxon>Lophotrochozoa</taxon>
        <taxon>Mollusca</taxon>
        <taxon>Bivalvia</taxon>
        <taxon>Autobranchia</taxon>
        <taxon>Pteriomorphia</taxon>
        <taxon>Mytilida</taxon>
        <taxon>Mytiloidea</taxon>
        <taxon>Mytilidae</taxon>
        <taxon>Mytilinae</taxon>
        <taxon>Mytilus</taxon>
    </lineage>
</organism>
<keyword evidence="1" id="KW-0862">Zinc</keyword>
<evidence type="ECO:0000256" key="2">
    <source>
        <dbReference type="SAM" id="MobiDB-lite"/>
    </source>
</evidence>
<accession>A0A8S3TH94</accession>
<name>A0A8S3TH94_MYTED</name>
<dbReference type="GO" id="GO:0003676">
    <property type="term" value="F:nucleic acid binding"/>
    <property type="evidence" value="ECO:0007669"/>
    <property type="project" value="InterPro"/>
</dbReference>
<keyword evidence="1" id="KW-0863">Zinc-finger</keyword>
<proteinExistence type="predicted"/>
<dbReference type="OrthoDB" id="6134629at2759"/>
<evidence type="ECO:0000259" key="3">
    <source>
        <dbReference type="PROSITE" id="PS50158"/>
    </source>
</evidence>
<dbReference type="Proteomes" id="UP000683360">
    <property type="component" value="Unassembled WGS sequence"/>
</dbReference>
<evidence type="ECO:0000256" key="1">
    <source>
        <dbReference type="PROSITE-ProRule" id="PRU00047"/>
    </source>
</evidence>
<keyword evidence="5" id="KW-1185">Reference proteome</keyword>
<dbReference type="GO" id="GO:0008270">
    <property type="term" value="F:zinc ion binding"/>
    <property type="evidence" value="ECO:0007669"/>
    <property type="project" value="UniProtKB-KW"/>
</dbReference>
<feature type="region of interest" description="Disordered" evidence="2">
    <location>
        <begin position="152"/>
        <end position="195"/>
    </location>
</feature>